<dbReference type="Proteomes" id="UP000887565">
    <property type="component" value="Unplaced"/>
</dbReference>
<accession>A0A915HJ37</accession>
<evidence type="ECO:0000313" key="1">
    <source>
        <dbReference type="Proteomes" id="UP000887565"/>
    </source>
</evidence>
<protein>
    <submittedName>
        <fullName evidence="2">Uncharacterized protein</fullName>
    </submittedName>
</protein>
<dbReference type="WBParaSite" id="nRc.2.0.1.t01341-RA">
    <property type="protein sequence ID" value="nRc.2.0.1.t01341-RA"/>
    <property type="gene ID" value="nRc.2.0.1.g01341"/>
</dbReference>
<reference evidence="2" key="1">
    <citation type="submission" date="2022-11" db="UniProtKB">
        <authorList>
            <consortium name="WormBaseParasite"/>
        </authorList>
    </citation>
    <scope>IDENTIFICATION</scope>
</reference>
<sequence length="94" mass="10947">MDAGLPVTATPLLILDFWPILYCVYKEQSEKGEGIFEDVNKRIIYICLFWRNGMERNAIDTLLNEREIFVLSSLVGCYHWSFPRKLQLSFAIEG</sequence>
<dbReference type="AlphaFoldDB" id="A0A915HJ37"/>
<name>A0A915HJ37_ROMCU</name>
<keyword evidence="1" id="KW-1185">Reference proteome</keyword>
<evidence type="ECO:0000313" key="2">
    <source>
        <dbReference type="WBParaSite" id="nRc.2.0.1.t01341-RA"/>
    </source>
</evidence>
<organism evidence="1 2">
    <name type="scientific">Romanomermis culicivorax</name>
    <name type="common">Nematode worm</name>
    <dbReference type="NCBI Taxonomy" id="13658"/>
    <lineage>
        <taxon>Eukaryota</taxon>
        <taxon>Metazoa</taxon>
        <taxon>Ecdysozoa</taxon>
        <taxon>Nematoda</taxon>
        <taxon>Enoplea</taxon>
        <taxon>Dorylaimia</taxon>
        <taxon>Mermithida</taxon>
        <taxon>Mermithoidea</taxon>
        <taxon>Mermithidae</taxon>
        <taxon>Romanomermis</taxon>
    </lineage>
</organism>
<proteinExistence type="predicted"/>